<dbReference type="PRINTS" id="PR00081">
    <property type="entry name" value="GDHRDH"/>
</dbReference>
<dbReference type="SUPFAM" id="SSF51735">
    <property type="entry name" value="NAD(P)-binding Rossmann-fold domains"/>
    <property type="match status" value="1"/>
</dbReference>
<reference evidence="2 3" key="1">
    <citation type="journal article" date="2016" name="Sci. Rep.">
        <title>Peltaster fructicola genome reveals evolution from an invasive phytopathogen to an ectophytic parasite.</title>
        <authorList>
            <person name="Xu C."/>
            <person name="Chen H."/>
            <person name="Gleason M.L."/>
            <person name="Xu J.R."/>
            <person name="Liu H."/>
            <person name="Zhang R."/>
            <person name="Sun G."/>
        </authorList>
    </citation>
    <scope>NUCLEOTIDE SEQUENCE [LARGE SCALE GENOMIC DNA]</scope>
    <source>
        <strain evidence="2 3">LNHT1506</strain>
    </source>
</reference>
<dbReference type="PANTHER" id="PTHR43157:SF31">
    <property type="entry name" value="PHOSPHATIDYLINOSITOL-GLYCAN BIOSYNTHESIS CLASS F PROTEIN"/>
    <property type="match status" value="1"/>
</dbReference>
<dbReference type="GO" id="GO:0016491">
    <property type="term" value="F:oxidoreductase activity"/>
    <property type="evidence" value="ECO:0007669"/>
    <property type="project" value="UniProtKB-KW"/>
</dbReference>
<dbReference type="InterPro" id="IPR002347">
    <property type="entry name" value="SDR_fam"/>
</dbReference>
<keyword evidence="3" id="KW-1185">Reference proteome</keyword>
<accession>A0A6H0XYF5</accession>
<proteinExistence type="predicted"/>
<dbReference type="OrthoDB" id="542013at2759"/>
<dbReference type="PANTHER" id="PTHR43157">
    <property type="entry name" value="PHOSPHATIDYLINOSITOL-GLYCAN BIOSYNTHESIS CLASS F PROTEIN-RELATED"/>
    <property type="match status" value="1"/>
</dbReference>
<dbReference type="Gene3D" id="3.40.50.720">
    <property type="entry name" value="NAD(P)-binding Rossmann-like Domain"/>
    <property type="match status" value="1"/>
</dbReference>
<sequence length="330" mass="36005">MSGPTPRAVAGLLKSQLTYHPPEVKSSFAGQTIIVTGGSSGLGRAAVELLMTLQVARVIIAVRSKNKGQEAKETIEAATRRSGVIEVWPLDLADFQSVLAFGARVKDLDRLDAVIENAGMWPTSDSTAEGHECTLATNVISTFLIAHLVLPKLQESAARYNTTTRLTFVGSQLHKFATLTARKSQGNLIDALDHQRMPKPADYDTRYHDSKLLLQMYGQRLATEHQKIHGDGVCITVMNPGYCLSGLKPPTDFATRTFEKVLARSTEEGARLLVDAIALDKAPGRHGKYIDDCQVKPAASWLTSEDGKTTSQRLWRDLNSLLNEISPGLI</sequence>
<dbReference type="Pfam" id="PF00106">
    <property type="entry name" value="adh_short"/>
    <property type="match status" value="1"/>
</dbReference>
<evidence type="ECO:0000256" key="1">
    <source>
        <dbReference type="ARBA" id="ARBA00023002"/>
    </source>
</evidence>
<dbReference type="Proteomes" id="UP000503462">
    <property type="component" value="Chromosome 3"/>
</dbReference>
<protein>
    <recommendedName>
        <fullName evidence="4">Ketoreductase (KR) domain-containing protein</fullName>
    </recommendedName>
</protein>
<evidence type="ECO:0008006" key="4">
    <source>
        <dbReference type="Google" id="ProtNLM"/>
    </source>
</evidence>
<keyword evidence="1" id="KW-0560">Oxidoreductase</keyword>
<name>A0A6H0XYF5_9PEZI</name>
<evidence type="ECO:0000313" key="3">
    <source>
        <dbReference type="Proteomes" id="UP000503462"/>
    </source>
</evidence>
<dbReference type="EMBL" id="CP051141">
    <property type="protein sequence ID" value="QIW99648.1"/>
    <property type="molecule type" value="Genomic_DNA"/>
</dbReference>
<gene>
    <name evidence="2" type="ORF">AMS68_005166</name>
</gene>
<organism evidence="2 3">
    <name type="scientific">Peltaster fructicola</name>
    <dbReference type="NCBI Taxonomy" id="286661"/>
    <lineage>
        <taxon>Eukaryota</taxon>
        <taxon>Fungi</taxon>
        <taxon>Dikarya</taxon>
        <taxon>Ascomycota</taxon>
        <taxon>Pezizomycotina</taxon>
        <taxon>Dothideomycetes</taxon>
        <taxon>Dothideomycetes incertae sedis</taxon>
        <taxon>Peltaster</taxon>
    </lineage>
</organism>
<evidence type="ECO:0000313" key="2">
    <source>
        <dbReference type="EMBL" id="QIW99648.1"/>
    </source>
</evidence>
<dbReference type="InterPro" id="IPR036291">
    <property type="entry name" value="NAD(P)-bd_dom_sf"/>
</dbReference>
<dbReference type="AlphaFoldDB" id="A0A6H0XYF5"/>